<feature type="compositionally biased region" description="Polar residues" evidence="1">
    <location>
        <begin position="251"/>
        <end position="262"/>
    </location>
</feature>
<name>A0A401PF05_SCYTO</name>
<dbReference type="PANTHER" id="PTHR28682:SF6">
    <property type="entry name" value="MUCIN-5AC"/>
    <property type="match status" value="1"/>
</dbReference>
<keyword evidence="3" id="KW-1185">Reference proteome</keyword>
<dbReference type="OMA" id="SKRKCFW"/>
<evidence type="ECO:0000313" key="2">
    <source>
        <dbReference type="EMBL" id="GCB71689.1"/>
    </source>
</evidence>
<accession>A0A401PF05</accession>
<feature type="region of interest" description="Disordered" evidence="1">
    <location>
        <begin position="320"/>
        <end position="381"/>
    </location>
</feature>
<comment type="caution">
    <text evidence="2">The sequence shown here is derived from an EMBL/GenBank/DDBJ whole genome shotgun (WGS) entry which is preliminary data.</text>
</comment>
<protein>
    <submittedName>
        <fullName evidence="2">Uncharacterized protein</fullName>
    </submittedName>
</protein>
<feature type="compositionally biased region" description="Basic and acidic residues" evidence="1">
    <location>
        <begin position="594"/>
        <end position="610"/>
    </location>
</feature>
<feature type="compositionally biased region" description="Polar residues" evidence="1">
    <location>
        <begin position="321"/>
        <end position="340"/>
    </location>
</feature>
<dbReference type="OrthoDB" id="8679980at2759"/>
<feature type="compositionally biased region" description="Polar residues" evidence="1">
    <location>
        <begin position="584"/>
        <end position="593"/>
    </location>
</feature>
<feature type="compositionally biased region" description="Low complexity" evidence="1">
    <location>
        <begin position="116"/>
        <end position="127"/>
    </location>
</feature>
<reference evidence="2 3" key="1">
    <citation type="journal article" date="2018" name="Nat. Ecol. Evol.">
        <title>Shark genomes provide insights into elasmobranch evolution and the origin of vertebrates.</title>
        <authorList>
            <person name="Hara Y"/>
            <person name="Yamaguchi K"/>
            <person name="Onimaru K"/>
            <person name="Kadota M"/>
            <person name="Koyanagi M"/>
            <person name="Keeley SD"/>
            <person name="Tatsumi K"/>
            <person name="Tanaka K"/>
            <person name="Motone F"/>
            <person name="Kageyama Y"/>
            <person name="Nozu R"/>
            <person name="Adachi N"/>
            <person name="Nishimura O"/>
            <person name="Nakagawa R"/>
            <person name="Tanegashima C"/>
            <person name="Kiyatake I"/>
            <person name="Matsumoto R"/>
            <person name="Murakumo K"/>
            <person name="Nishida K"/>
            <person name="Terakita A"/>
            <person name="Kuratani S"/>
            <person name="Sato K"/>
            <person name="Hyodo S Kuraku.S."/>
        </authorList>
    </citation>
    <scope>NUCLEOTIDE SEQUENCE [LARGE SCALE GENOMIC DNA]</scope>
</reference>
<evidence type="ECO:0000313" key="3">
    <source>
        <dbReference type="Proteomes" id="UP000288216"/>
    </source>
</evidence>
<dbReference type="AlphaFoldDB" id="A0A401PF05"/>
<gene>
    <name evidence="2" type="ORF">scyTo_0001666</name>
</gene>
<dbReference type="InterPro" id="IPR029337">
    <property type="entry name" value="INSYN2"/>
</dbReference>
<feature type="compositionally biased region" description="Basic residues" evidence="1">
    <location>
        <begin position="75"/>
        <end position="84"/>
    </location>
</feature>
<evidence type="ECO:0000256" key="1">
    <source>
        <dbReference type="SAM" id="MobiDB-lite"/>
    </source>
</evidence>
<feature type="region of interest" description="Disordered" evidence="1">
    <location>
        <begin position="582"/>
        <end position="620"/>
    </location>
</feature>
<feature type="region of interest" description="Disordered" evidence="1">
    <location>
        <begin position="241"/>
        <end position="277"/>
    </location>
</feature>
<dbReference type="Proteomes" id="UP000288216">
    <property type="component" value="Unassembled WGS sequence"/>
</dbReference>
<dbReference type="Pfam" id="PF15265">
    <property type="entry name" value="FAM196"/>
    <property type="match status" value="1"/>
</dbReference>
<feature type="compositionally biased region" description="Basic and acidic residues" evidence="1">
    <location>
        <begin position="357"/>
        <end position="370"/>
    </location>
</feature>
<dbReference type="STRING" id="75743.A0A401PF05"/>
<feature type="compositionally biased region" description="Basic and acidic residues" evidence="1">
    <location>
        <begin position="62"/>
        <end position="74"/>
    </location>
</feature>
<feature type="compositionally biased region" description="Basic residues" evidence="1">
    <location>
        <begin position="611"/>
        <end position="620"/>
    </location>
</feature>
<organism evidence="2 3">
    <name type="scientific">Scyliorhinus torazame</name>
    <name type="common">Cloudy catshark</name>
    <name type="synonym">Catulus torazame</name>
    <dbReference type="NCBI Taxonomy" id="75743"/>
    <lineage>
        <taxon>Eukaryota</taxon>
        <taxon>Metazoa</taxon>
        <taxon>Chordata</taxon>
        <taxon>Craniata</taxon>
        <taxon>Vertebrata</taxon>
        <taxon>Chondrichthyes</taxon>
        <taxon>Elasmobranchii</taxon>
        <taxon>Galeomorphii</taxon>
        <taxon>Galeoidea</taxon>
        <taxon>Carcharhiniformes</taxon>
        <taxon>Scyliorhinidae</taxon>
        <taxon>Scyliorhinus</taxon>
    </lineage>
</organism>
<proteinExistence type="predicted"/>
<feature type="compositionally biased region" description="Polar residues" evidence="1">
    <location>
        <begin position="419"/>
        <end position="451"/>
    </location>
</feature>
<dbReference type="EMBL" id="BFAA01000383">
    <property type="protein sequence ID" value="GCB71689.1"/>
    <property type="molecule type" value="Genomic_DNA"/>
</dbReference>
<dbReference type="PANTHER" id="PTHR28682">
    <property type="entry name" value="INHIBITORY SYNAPTIC FACTOR 2A-RELATED"/>
    <property type="match status" value="1"/>
</dbReference>
<feature type="region of interest" description="Disordered" evidence="1">
    <location>
        <begin position="419"/>
        <end position="485"/>
    </location>
</feature>
<sequence>MLIFSQLEAKGSEAFWESVEYFKFFPNCSGQEIMVSKETNHSLASNVHVNSDRTMTVRSVLLKRDPASSSETERRQHRRRHKTQQVRFKDLADGSEEVGGEKTPEASTEGPEGNRQQASTASSQGSARNWQQARPCSLTLPNPRKVCMSTAIQTSPSLQKQFPAFRFRSKSISDFSEVDKQDGILFSHASPKSSKEEGEPQVASVHAQVVEEEEEEEEEVGEIEAATVLNGREPEMARAPLNNCVDPNPDLPSSKNSQQNECASEEAHTQNPNGSSACHRVVDKATLCKAITDTLAEQDHKTLIAGQHCAAKGDVADHLRSSSTNPCSINSKTSPPSSKENLLDRHSLKQGTCNKSCDLDSNHSEPRKTEPPNMDQPLLKDQPCIYPKSCLKTPASALNPQQPSLSLLTDQLELCTSTLNPSESTQVPSESPQPHSKTSLQSGEHANQLGPSLSHPDDRLELVPSGKNPQDNLKEPVNPAGNQRVKPGLTTQYEITSLQSRLQTMEDVLQTSQQTIKVLLDVIQDLEKKEAVRDGRQSYHTGQDIANCGTCRDCACIIYSVEHDFRQQEGRFHRVLSSMEADIGQSSQPGTPSKQEESPIPRQPARTEPKKSKRKCFWFL</sequence>
<feature type="region of interest" description="Disordered" evidence="1">
    <location>
        <begin position="58"/>
        <end position="134"/>
    </location>
</feature>